<evidence type="ECO:0000256" key="3">
    <source>
        <dbReference type="ARBA" id="ARBA00022722"/>
    </source>
</evidence>
<feature type="site" description="Interaction with DNA" evidence="11">
    <location>
        <position position="410"/>
    </location>
</feature>
<evidence type="ECO:0000256" key="2">
    <source>
        <dbReference type="ARBA" id="ARBA00010205"/>
    </source>
</evidence>
<feature type="active site" description="Proton donor/acceptor" evidence="9">
    <location>
        <position position="385"/>
    </location>
</feature>
<dbReference type="VEuPathDB" id="FungiDB:SJAG_04418"/>
<reference evidence="13 15" key="1">
    <citation type="journal article" date="2011" name="Science">
        <title>Comparative functional genomics of the fission yeasts.</title>
        <authorList>
            <person name="Rhind N."/>
            <person name="Chen Z."/>
            <person name="Yassour M."/>
            <person name="Thompson D.A."/>
            <person name="Haas B.J."/>
            <person name="Habib N."/>
            <person name="Wapinski I."/>
            <person name="Roy S."/>
            <person name="Lin M.F."/>
            <person name="Heiman D.I."/>
            <person name="Young S.K."/>
            <person name="Furuya K."/>
            <person name="Guo Y."/>
            <person name="Pidoux A."/>
            <person name="Chen H.M."/>
            <person name="Robbertse B."/>
            <person name="Goldberg J.M."/>
            <person name="Aoki K."/>
            <person name="Bayne E.H."/>
            <person name="Berlin A.M."/>
            <person name="Desjardins C.A."/>
            <person name="Dobbs E."/>
            <person name="Dukaj L."/>
            <person name="Fan L."/>
            <person name="FitzGerald M.G."/>
            <person name="French C."/>
            <person name="Gujja S."/>
            <person name="Hansen K."/>
            <person name="Keifenheim D."/>
            <person name="Levin J.Z."/>
            <person name="Mosher R.A."/>
            <person name="Mueller C.A."/>
            <person name="Pfiffner J."/>
            <person name="Priest M."/>
            <person name="Russ C."/>
            <person name="Smialowska A."/>
            <person name="Swoboda P."/>
            <person name="Sykes S.M."/>
            <person name="Vaughn M."/>
            <person name="Vengrova S."/>
            <person name="Yoder R."/>
            <person name="Zeng Q."/>
            <person name="Allshire R."/>
            <person name="Baulcombe D."/>
            <person name="Birren B.W."/>
            <person name="Brown W."/>
            <person name="Ekwall K."/>
            <person name="Kellis M."/>
            <person name="Leatherwood J."/>
            <person name="Levin H."/>
            <person name="Margalit H."/>
            <person name="Martienssen R."/>
            <person name="Nieduszynski C.A."/>
            <person name="Spatafora J.W."/>
            <person name="Friedman N."/>
            <person name="Dalgaard J.Z."/>
            <person name="Baumann P."/>
            <person name="Niki H."/>
            <person name="Regev A."/>
            <person name="Nusbaum C."/>
        </authorList>
    </citation>
    <scope>NUCLEOTIDE SEQUENCE [LARGE SCALE GENOMIC DNA]</scope>
    <source>
        <strain evidence="15">yFS275 / FY16936</strain>
    </source>
</reference>
<evidence type="ECO:0000256" key="10">
    <source>
        <dbReference type="PIRSR" id="PIRSR610347-2"/>
    </source>
</evidence>
<dbReference type="GeneID" id="7050235"/>
<evidence type="ECO:0000256" key="4">
    <source>
        <dbReference type="ARBA" id="ARBA00022763"/>
    </source>
</evidence>
<dbReference type="GO" id="GO:0106334">
    <property type="term" value="F:3'-deoxyribose phosphate lyase activity"/>
    <property type="evidence" value="ECO:0007669"/>
    <property type="project" value="EnsemblFungi"/>
</dbReference>
<organism evidence="13 15">
    <name type="scientific">Schizosaccharomyces japonicus (strain yFS275 / FY16936)</name>
    <name type="common">Fission yeast</name>
    <dbReference type="NCBI Taxonomy" id="402676"/>
    <lineage>
        <taxon>Eukaryota</taxon>
        <taxon>Fungi</taxon>
        <taxon>Dikarya</taxon>
        <taxon>Ascomycota</taxon>
        <taxon>Taphrinomycotina</taxon>
        <taxon>Schizosaccharomycetes</taxon>
        <taxon>Schizosaccharomycetales</taxon>
        <taxon>Schizosaccharomycetaceae</taxon>
        <taxon>Schizosaccharomyces</taxon>
    </lineage>
</organism>
<keyword evidence="4" id="KW-0227">DNA damage</keyword>
<feature type="region of interest" description="Disordered" evidence="12">
    <location>
        <begin position="1"/>
        <end position="39"/>
    </location>
</feature>
<dbReference type="GO" id="GO:0003690">
    <property type="term" value="F:double-stranded DNA binding"/>
    <property type="evidence" value="ECO:0000318"/>
    <property type="project" value="GO_Central"/>
</dbReference>
<feature type="compositionally biased region" description="Basic and acidic residues" evidence="12">
    <location>
        <begin position="14"/>
        <end position="24"/>
    </location>
</feature>
<dbReference type="GO" id="GO:0017005">
    <property type="term" value="F:3'-tyrosyl-DNA phosphodiesterase activity"/>
    <property type="evidence" value="ECO:0000318"/>
    <property type="project" value="GO_Central"/>
</dbReference>
<dbReference type="STRING" id="402676.B6K6S9"/>
<feature type="active site" description="Nucleophile" evidence="9">
    <location>
        <position position="156"/>
    </location>
</feature>
<dbReference type="GO" id="GO:0004527">
    <property type="term" value="F:exonuclease activity"/>
    <property type="evidence" value="ECO:0007669"/>
    <property type="project" value="UniProtKB-KW"/>
</dbReference>
<keyword evidence="7" id="KW-0234">DNA repair</keyword>
<dbReference type="JaponicusDB" id="SJAG_04418">
    <property type="gene designation" value="tdp1"/>
</dbReference>
<sequence length="518" mass="59138">MRRRAGPSASHARPRAETLIRHLNVEQTTRDMSSPTDSRKVKKRKLSIETCEKQDSPIFLNSIKSLPDEENVHCLSLRQLIGSKNLRETWQFNFCIDLGFIVENMHPSVLKQVKVHVTHGYSYDSPRMDVLRQQKTRLPMDIELHSVYVPQWGTHHSKIMVNFFADDSCQVVIHTANMIQMDWEGMSQAIYKTPLLWRKTVEREGPPSVGDRFQKDFCSYLSHYKHCAKLICKLQRYDFTSVKAIFISSVPGKFGGDKLDSWGHNRLEKELAAIESMAEFMGPRNKFQDSDICVSQCSSMGSFGARQAFLKEHTKALHCDLTHWKLIFPTVTDVRDSLLGWHSGSSIHFNVTARGAPAQVEELVRHNQLCKWKAMKSGRQRIAPHVKTYMRLNDEGTLIRWVLLTSANLSKPAWGTLEGVAANSKTEHGLRIRSYEAGVLLHPGLFADDSNSACAFFPVYKSNSLKSPNFDFPLSVAIRMPWDFPPQPYGDKDDIWSPSIPRNETDWLGSKWPPTDYS</sequence>
<keyword evidence="3" id="KW-0540">Nuclease</keyword>
<dbReference type="SUPFAM" id="SSF56024">
    <property type="entry name" value="Phospholipase D/nuclease"/>
    <property type="match status" value="2"/>
</dbReference>
<dbReference type="Gene3D" id="3.30.870.10">
    <property type="entry name" value="Endonuclease Chain A"/>
    <property type="match status" value="2"/>
</dbReference>
<accession>B6K6S9</accession>
<evidence type="ECO:0000256" key="8">
    <source>
        <dbReference type="ARBA" id="ARBA00023242"/>
    </source>
</evidence>
<name>B6K6S9_SCHJY</name>
<comment type="similarity">
    <text evidence="2">Belongs to the tyrosyl-DNA phosphodiesterase family.</text>
</comment>
<dbReference type="HOGENOM" id="CLU_010413_2_0_1"/>
<dbReference type="Pfam" id="PF06087">
    <property type="entry name" value="Tyr-DNA_phospho"/>
    <property type="match status" value="1"/>
</dbReference>
<evidence type="ECO:0000313" key="14">
    <source>
        <dbReference type="JaponicusDB" id="SJAG_04418"/>
    </source>
</evidence>
<feature type="compositionally biased region" description="Polar residues" evidence="12">
    <location>
        <begin position="25"/>
        <end position="36"/>
    </location>
</feature>
<keyword evidence="8" id="KW-0539">Nucleus</keyword>
<evidence type="ECO:0000256" key="6">
    <source>
        <dbReference type="ARBA" id="ARBA00022839"/>
    </source>
</evidence>
<feature type="binding site" evidence="10">
    <location>
        <position position="158"/>
    </location>
    <ligand>
        <name>substrate</name>
    </ligand>
</feature>
<dbReference type="AlphaFoldDB" id="B6K6S9"/>
<dbReference type="GO" id="GO:0003697">
    <property type="term" value="F:single-stranded DNA binding"/>
    <property type="evidence" value="ECO:0000318"/>
    <property type="project" value="GO_Central"/>
</dbReference>
<evidence type="ECO:0000256" key="9">
    <source>
        <dbReference type="PIRSR" id="PIRSR610347-1"/>
    </source>
</evidence>
<evidence type="ECO:0000256" key="12">
    <source>
        <dbReference type="SAM" id="MobiDB-lite"/>
    </source>
</evidence>
<evidence type="ECO:0000313" key="13">
    <source>
        <dbReference type="EMBL" id="EEB09233.1"/>
    </source>
</evidence>
<evidence type="ECO:0000256" key="5">
    <source>
        <dbReference type="ARBA" id="ARBA00022801"/>
    </source>
</evidence>
<dbReference type="eggNOG" id="KOG2031">
    <property type="taxonomic scope" value="Eukaryota"/>
</dbReference>
<dbReference type="PANTHER" id="PTHR12415:SF0">
    <property type="entry name" value="TYROSYL-DNA PHOSPHODIESTERASE 1"/>
    <property type="match status" value="1"/>
</dbReference>
<dbReference type="GO" id="GO:0006281">
    <property type="term" value="P:DNA repair"/>
    <property type="evidence" value="ECO:0000318"/>
    <property type="project" value="GO_Central"/>
</dbReference>
<dbReference type="OMA" id="PLIKECW"/>
<keyword evidence="15" id="KW-1185">Reference proteome</keyword>
<dbReference type="EMBL" id="KE651167">
    <property type="protein sequence ID" value="EEB09233.1"/>
    <property type="molecule type" value="Genomic_DNA"/>
</dbReference>
<gene>
    <name evidence="14" type="primary">tdp1</name>
    <name evidence="13" type="ORF">SJAG_04418</name>
</gene>
<dbReference type="PANTHER" id="PTHR12415">
    <property type="entry name" value="TYROSYL-DNA PHOSPHODIESTERASE 1"/>
    <property type="match status" value="1"/>
</dbReference>
<keyword evidence="6" id="KW-0269">Exonuclease</keyword>
<proteinExistence type="inferred from homology"/>
<evidence type="ECO:0000256" key="7">
    <source>
        <dbReference type="ARBA" id="ARBA00023204"/>
    </source>
</evidence>
<feature type="region of interest" description="Disordered" evidence="12">
    <location>
        <begin position="491"/>
        <end position="518"/>
    </location>
</feature>
<keyword evidence="5" id="KW-0378">Hydrolase</keyword>
<dbReference type="RefSeq" id="XP_002175526.1">
    <property type="nucleotide sequence ID" value="XM_002175490.2"/>
</dbReference>
<dbReference type="Proteomes" id="UP000001744">
    <property type="component" value="Unassembled WGS sequence"/>
</dbReference>
<comment type="subcellular location">
    <subcellularLocation>
        <location evidence="1">Nucleus</location>
    </subcellularLocation>
</comment>
<dbReference type="GO" id="GO:0006265">
    <property type="term" value="P:DNA topological change"/>
    <property type="evidence" value="ECO:0007669"/>
    <property type="project" value="EnsemblFungi"/>
</dbReference>
<dbReference type="GO" id="GO:0005634">
    <property type="term" value="C:nucleus"/>
    <property type="evidence" value="ECO:0000318"/>
    <property type="project" value="GO_Central"/>
</dbReference>
<feature type="binding site" evidence="10">
    <location>
        <position position="387"/>
    </location>
    <ligand>
        <name>substrate</name>
    </ligand>
</feature>
<evidence type="ECO:0000313" key="15">
    <source>
        <dbReference type="Proteomes" id="UP000001744"/>
    </source>
</evidence>
<dbReference type="OrthoDB" id="47785at2759"/>
<protein>
    <submittedName>
        <fullName evidence="13">Tyrosyl-DNA phosphodiesterase Tdp1</fullName>
    </submittedName>
</protein>
<dbReference type="InterPro" id="IPR010347">
    <property type="entry name" value="Tdp1"/>
</dbReference>
<dbReference type="GO" id="GO:0006284">
    <property type="term" value="P:base-excision repair"/>
    <property type="evidence" value="ECO:0007669"/>
    <property type="project" value="EnsemblFungi"/>
</dbReference>
<evidence type="ECO:0000256" key="1">
    <source>
        <dbReference type="ARBA" id="ARBA00004123"/>
    </source>
</evidence>
<evidence type="ECO:0000256" key="11">
    <source>
        <dbReference type="PIRSR" id="PIRSR610347-3"/>
    </source>
</evidence>